<keyword evidence="2" id="KW-0808">Transferase</keyword>
<protein>
    <submittedName>
        <fullName evidence="3">Uncharacterized protein</fullName>
    </submittedName>
</protein>
<dbReference type="SUPFAM" id="SSF53756">
    <property type="entry name" value="UDP-Glycosyltransferase/glycogen phosphorylase"/>
    <property type="match status" value="2"/>
</dbReference>
<proteinExistence type="inferred from homology"/>
<dbReference type="Proteomes" id="UP001291926">
    <property type="component" value="Unassembled WGS sequence"/>
</dbReference>
<keyword evidence="4" id="KW-1185">Reference proteome</keyword>
<dbReference type="PROSITE" id="PS00375">
    <property type="entry name" value="UDPGT"/>
    <property type="match status" value="1"/>
</dbReference>
<dbReference type="EMBL" id="JAYDYQ010002152">
    <property type="protein sequence ID" value="KAK4486903.1"/>
    <property type="molecule type" value="Genomic_DNA"/>
</dbReference>
<evidence type="ECO:0000256" key="1">
    <source>
        <dbReference type="ARBA" id="ARBA00009995"/>
    </source>
</evidence>
<dbReference type="PANTHER" id="PTHR48047:SF123">
    <property type="entry name" value="GLYCOSYLTRANSFERASE"/>
    <property type="match status" value="1"/>
</dbReference>
<comment type="caution">
    <text evidence="3">The sequence shown here is derived from an EMBL/GenBank/DDBJ whole genome shotgun (WGS) entry which is preliminary data.</text>
</comment>
<gene>
    <name evidence="3" type="ORF">RD792_006212</name>
</gene>
<dbReference type="Gene3D" id="3.40.50.2000">
    <property type="entry name" value="Glycogen Phosphorylase B"/>
    <property type="match status" value="4"/>
</dbReference>
<name>A0ABR0DCC0_9LAMI</name>
<evidence type="ECO:0000313" key="3">
    <source>
        <dbReference type="EMBL" id="KAK4486903.1"/>
    </source>
</evidence>
<comment type="similarity">
    <text evidence="1">Belongs to the UDP-glycosyltransferase family.</text>
</comment>
<evidence type="ECO:0000256" key="2">
    <source>
        <dbReference type="ARBA" id="ARBA00022679"/>
    </source>
</evidence>
<accession>A0ABR0DCC0</accession>
<sequence length="954" mass="108389">MGKKSRPLHIYFFPLMAPGHMIPLVDMARQFSRHKAKATILLTNLNAAQFSSSIERDKHHHGLDINIRQIKFPNVQVGLPENCESLSSVTTTEMALKFDIAISLLQEPVHELLKQDKADCIVADFFIPWTAQVAEKLRIPRLSFHVSGFFPLCVHHSLIKHKPYIGIHSDSEMFTVPELPHVIKMSKRQVPDFITQESEDPTLKIFENAKKTEEKSYGVIVNSFKELEPDYVDHYRSKIGGRVWHVGPVSLCNKETEDKAQRVKLPTMAAQNCLNWLDNQEPNSVVYVSFGTISSISDTQLREIAIGLESSGQKFIWAVKYDQHNQEFRLPQGFEERIKDKGLVINGWVPQLMILEHESVDEDRDSKVKGGFVDSKTSSSAKKWKHSQSLRRFLTKEEAKTEGSNLMVQKTTDLLLKNGIRLSESEQQVIPTVINELMELNAEEEGELTAHKPINQHKIQINSQARTILLRRQKMGKKLHIYFFPLMASGHMIPLVDMARQFSRHKAKTTILLTNLNAAQFSSSIERDKHHHGLDINIRQIKFPNVQVGLPENCESLSSVTTTEMALKFDIAISLLQEPVHELLKQDKADCIVADFFIPWTTQVAEKLRIPRLSFHVSGFFPLCVHHSLIKHKPYIGIHSDSEMFTVPELPHVIKMSKRQVPGFITQESEDPTLKIFENAKKTEEKSYGVIVNSFKELEPDYVDHYRSKIGGRVWHVGPVSLCNKETEDKAQRVKLPTMAAQNCLNWLDNQEPNSVVYVSFGTLSLISDTQLHEIAIGLESSGQKFIWAVKYDQHNQDFRLPQGFEERIKDKGLVINGWVPQLMILEHESVGGFLTHCGWNSFLEGITAAVPMITWPNSSEQFDNEKFITEILKIGVGIGAQEWSQRTDVKRVLIGSEKIAKAVRNVMIGEEAMEMRKRVSCLSNEAKKAVEVGGSSYGEIESLLEELRLNGNN</sequence>
<dbReference type="PANTHER" id="PTHR48047">
    <property type="entry name" value="GLYCOSYLTRANSFERASE"/>
    <property type="match status" value="1"/>
</dbReference>
<dbReference type="CDD" id="cd03784">
    <property type="entry name" value="GT1_Gtf-like"/>
    <property type="match status" value="2"/>
</dbReference>
<evidence type="ECO:0000313" key="4">
    <source>
        <dbReference type="Proteomes" id="UP001291926"/>
    </source>
</evidence>
<organism evidence="3 4">
    <name type="scientific">Penstemon davidsonii</name>
    <dbReference type="NCBI Taxonomy" id="160366"/>
    <lineage>
        <taxon>Eukaryota</taxon>
        <taxon>Viridiplantae</taxon>
        <taxon>Streptophyta</taxon>
        <taxon>Embryophyta</taxon>
        <taxon>Tracheophyta</taxon>
        <taxon>Spermatophyta</taxon>
        <taxon>Magnoliopsida</taxon>
        <taxon>eudicotyledons</taxon>
        <taxon>Gunneridae</taxon>
        <taxon>Pentapetalae</taxon>
        <taxon>asterids</taxon>
        <taxon>lamiids</taxon>
        <taxon>Lamiales</taxon>
        <taxon>Plantaginaceae</taxon>
        <taxon>Cheloneae</taxon>
        <taxon>Penstemon</taxon>
    </lineage>
</organism>
<dbReference type="InterPro" id="IPR002213">
    <property type="entry name" value="UDP_glucos_trans"/>
</dbReference>
<reference evidence="3 4" key="1">
    <citation type="journal article" date="2023" name="bioRxiv">
        <title>Genome report: Whole genome sequence and annotation of Penstemon davidsonii.</title>
        <authorList>
            <person name="Ostevik K.L."/>
            <person name="Alabady M."/>
            <person name="Zhang M."/>
            <person name="Rausher M.D."/>
        </authorList>
    </citation>
    <scope>NUCLEOTIDE SEQUENCE [LARGE SCALE GENOMIC DNA]</scope>
    <source>
        <strain evidence="3">DNT005</strain>
        <tissue evidence="3">Whole leaf</tissue>
    </source>
</reference>
<dbReference type="Pfam" id="PF00201">
    <property type="entry name" value="UDPGT"/>
    <property type="match status" value="2"/>
</dbReference>
<dbReference type="InterPro" id="IPR035595">
    <property type="entry name" value="UDP_glycos_trans_CS"/>
</dbReference>